<accession>A0ABW2S2Y1</accession>
<reference evidence="2" key="1">
    <citation type="journal article" date="2019" name="Int. J. Syst. Evol. Microbiol.">
        <title>The Global Catalogue of Microorganisms (GCM) 10K type strain sequencing project: providing services to taxonomists for standard genome sequencing and annotation.</title>
        <authorList>
            <consortium name="The Broad Institute Genomics Platform"/>
            <consortium name="The Broad Institute Genome Sequencing Center for Infectious Disease"/>
            <person name="Wu L."/>
            <person name="Ma J."/>
        </authorList>
    </citation>
    <scope>NUCLEOTIDE SEQUENCE [LARGE SCALE GENOMIC DNA]</scope>
    <source>
        <strain evidence="2">ICMP 19430</strain>
    </source>
</reference>
<dbReference type="EMBL" id="JBHTCS010000026">
    <property type="protein sequence ID" value="MFC7450506.1"/>
    <property type="molecule type" value="Genomic_DNA"/>
</dbReference>
<gene>
    <name evidence="1" type="ORF">ACFQS9_21650</name>
</gene>
<sequence length="143" mass="15709">MMHRIEAKPGRAGTHVYMVEEMSCGRWVEVAGPFTTWQAAEQYMNARAAGPGSRPPAPLTHDDVRAIVHEEINRGYLEAAPGAFAALRSLVDERYRSSRGDVHVDAIEQLAEARLRAAQVVAEQMAADRACACAQAADRHKVR</sequence>
<dbReference type="RefSeq" id="WP_378408506.1">
    <property type="nucleotide sequence ID" value="NZ_JBHTCS010000026.1"/>
</dbReference>
<evidence type="ECO:0000313" key="2">
    <source>
        <dbReference type="Proteomes" id="UP001596484"/>
    </source>
</evidence>
<keyword evidence="2" id="KW-1185">Reference proteome</keyword>
<organism evidence="1 2">
    <name type="scientific">Rhodococcus daqingensis</name>
    <dbReference type="NCBI Taxonomy" id="2479363"/>
    <lineage>
        <taxon>Bacteria</taxon>
        <taxon>Bacillati</taxon>
        <taxon>Actinomycetota</taxon>
        <taxon>Actinomycetes</taxon>
        <taxon>Mycobacteriales</taxon>
        <taxon>Nocardiaceae</taxon>
        <taxon>Rhodococcus</taxon>
    </lineage>
</organism>
<evidence type="ECO:0000313" key="1">
    <source>
        <dbReference type="EMBL" id="MFC7450506.1"/>
    </source>
</evidence>
<proteinExistence type="predicted"/>
<name>A0ABW2S2Y1_9NOCA</name>
<protein>
    <submittedName>
        <fullName evidence="1">Uncharacterized protein</fullName>
    </submittedName>
</protein>
<comment type="caution">
    <text evidence="1">The sequence shown here is derived from an EMBL/GenBank/DDBJ whole genome shotgun (WGS) entry which is preliminary data.</text>
</comment>
<dbReference type="Proteomes" id="UP001596484">
    <property type="component" value="Unassembled WGS sequence"/>
</dbReference>